<feature type="compositionally biased region" description="Polar residues" evidence="1">
    <location>
        <begin position="63"/>
        <end position="81"/>
    </location>
</feature>
<feature type="region of interest" description="Disordered" evidence="1">
    <location>
        <begin position="114"/>
        <end position="158"/>
    </location>
</feature>
<accession>A0A2Z7BJP3</accession>
<gene>
    <name evidence="2" type="ORF">F511_20743</name>
</gene>
<name>A0A2Z7BJP3_9LAMI</name>
<evidence type="ECO:0000313" key="3">
    <source>
        <dbReference type="Proteomes" id="UP000250235"/>
    </source>
</evidence>
<evidence type="ECO:0000313" key="2">
    <source>
        <dbReference type="EMBL" id="KZV34633.1"/>
    </source>
</evidence>
<keyword evidence="3" id="KW-1185">Reference proteome</keyword>
<dbReference type="EMBL" id="KV005024">
    <property type="protein sequence ID" value="KZV34633.1"/>
    <property type="molecule type" value="Genomic_DNA"/>
</dbReference>
<dbReference type="AlphaFoldDB" id="A0A2Z7BJP3"/>
<protein>
    <submittedName>
        <fullName evidence="2">Uncharacterized protein</fullName>
    </submittedName>
</protein>
<organism evidence="2 3">
    <name type="scientific">Dorcoceras hygrometricum</name>
    <dbReference type="NCBI Taxonomy" id="472368"/>
    <lineage>
        <taxon>Eukaryota</taxon>
        <taxon>Viridiplantae</taxon>
        <taxon>Streptophyta</taxon>
        <taxon>Embryophyta</taxon>
        <taxon>Tracheophyta</taxon>
        <taxon>Spermatophyta</taxon>
        <taxon>Magnoliopsida</taxon>
        <taxon>eudicotyledons</taxon>
        <taxon>Gunneridae</taxon>
        <taxon>Pentapetalae</taxon>
        <taxon>asterids</taxon>
        <taxon>lamiids</taxon>
        <taxon>Lamiales</taxon>
        <taxon>Gesneriaceae</taxon>
        <taxon>Didymocarpoideae</taxon>
        <taxon>Trichosporeae</taxon>
        <taxon>Loxocarpinae</taxon>
        <taxon>Dorcoceras</taxon>
    </lineage>
</organism>
<proteinExistence type="predicted"/>
<sequence length="158" mass="17337">MSFVKASVTYDSCESITYDDQTSQKLNHKGKAGIGYQGPENSKPIWLKNKLDKDKAKAGSKSFVPNQPRRNSTKTLTDSSTGKTVKLIQVRVPKGEWLVVVRSGGLRVKPMARCRAPRSVRSPTSGAQKRAGSDRRCQEVARTMSGSWQASRGEGAHE</sequence>
<reference evidence="2 3" key="1">
    <citation type="journal article" date="2015" name="Proc. Natl. Acad. Sci. U.S.A.">
        <title>The resurrection genome of Boea hygrometrica: A blueprint for survival of dehydration.</title>
        <authorList>
            <person name="Xiao L."/>
            <person name="Yang G."/>
            <person name="Zhang L."/>
            <person name="Yang X."/>
            <person name="Zhao S."/>
            <person name="Ji Z."/>
            <person name="Zhou Q."/>
            <person name="Hu M."/>
            <person name="Wang Y."/>
            <person name="Chen M."/>
            <person name="Xu Y."/>
            <person name="Jin H."/>
            <person name="Xiao X."/>
            <person name="Hu G."/>
            <person name="Bao F."/>
            <person name="Hu Y."/>
            <person name="Wan P."/>
            <person name="Li L."/>
            <person name="Deng X."/>
            <person name="Kuang T."/>
            <person name="Xiang C."/>
            <person name="Zhu J.K."/>
            <person name="Oliver M.J."/>
            <person name="He Y."/>
        </authorList>
    </citation>
    <scope>NUCLEOTIDE SEQUENCE [LARGE SCALE GENOMIC DNA]</scope>
    <source>
        <strain evidence="3">cv. XS01</strain>
    </source>
</reference>
<dbReference type="Proteomes" id="UP000250235">
    <property type="component" value="Unassembled WGS sequence"/>
</dbReference>
<feature type="region of interest" description="Disordered" evidence="1">
    <location>
        <begin position="22"/>
        <end position="81"/>
    </location>
</feature>
<evidence type="ECO:0000256" key="1">
    <source>
        <dbReference type="SAM" id="MobiDB-lite"/>
    </source>
</evidence>